<sequence length="485" mass="48718">MLPESIPTVTVTARYLTPDGRPMTGTVEFRPPALLTHADTDVILGGPTVVALDDEGRIDTVLPATDGEGWNPSEWAYTVTEQLSGLSRKRTYRIVLPTARPRVDLADIAPVDPATPDYVAVPGPQGPPGEPGPQGPPGEPGAVRSVNGHTDADIVLDAADVAAVPAASVGAPGGVASLDAQGLVPAEHLPAGTGGAVASVNGLTGEVVLTAADVGALDPATADGRYLTADEVPVSSVNGRTGAVELSAGDVSAVPAGEAVLLAGGQTVTGAKTFTVPPSTSADPATGDQLARRSYVDAVSAAGTWAPAALGFAGWSFDPATTSATTPQYCINGWLYLIGVPLHAPHTVSNVVFYTPGYVGGTLSSNSYAGLYTSAGQRVGVTESLSGAIPANRGRTIVIPLDAPYSAQPGSYWIALLVNGPSDKGDGPGFARGAGIGNAPAGSARMPGAFVRHGRLSSTGQTSLPASFNPSTVVADSNAIWAALS</sequence>
<dbReference type="Proteomes" id="UP000473014">
    <property type="component" value="Unassembled WGS sequence"/>
</dbReference>
<dbReference type="Gene3D" id="1.20.5.320">
    <property type="entry name" value="6-Phosphogluconate Dehydrogenase, domain 3"/>
    <property type="match status" value="1"/>
</dbReference>
<accession>A0A6G2BB42</accession>
<dbReference type="AlphaFoldDB" id="A0A6G2BB42"/>
<proteinExistence type="predicted"/>
<organism evidence="2 3">
    <name type="scientific">Streptomyces taklimakanensis</name>
    <dbReference type="NCBI Taxonomy" id="2569853"/>
    <lineage>
        <taxon>Bacteria</taxon>
        <taxon>Bacillati</taxon>
        <taxon>Actinomycetota</taxon>
        <taxon>Actinomycetes</taxon>
        <taxon>Kitasatosporales</taxon>
        <taxon>Streptomycetaceae</taxon>
        <taxon>Streptomyces</taxon>
    </lineage>
</organism>
<feature type="compositionally biased region" description="Pro residues" evidence="1">
    <location>
        <begin position="124"/>
        <end position="139"/>
    </location>
</feature>
<keyword evidence="3" id="KW-1185">Reference proteome</keyword>
<dbReference type="OrthoDB" id="4227103at2"/>
<evidence type="ECO:0000313" key="2">
    <source>
        <dbReference type="EMBL" id="MTE19495.1"/>
    </source>
</evidence>
<dbReference type="EMBL" id="WIXO01000001">
    <property type="protein sequence ID" value="MTE19495.1"/>
    <property type="molecule type" value="Genomic_DNA"/>
</dbReference>
<name>A0A6G2BB42_9ACTN</name>
<dbReference type="RefSeq" id="WP_155070831.1">
    <property type="nucleotide sequence ID" value="NZ_WIXO01000001.1"/>
</dbReference>
<comment type="caution">
    <text evidence="2">The sequence shown here is derived from an EMBL/GenBank/DDBJ whole genome shotgun (WGS) entry which is preliminary data.</text>
</comment>
<reference evidence="2 3" key="1">
    <citation type="submission" date="2019-11" db="EMBL/GenBank/DDBJ databases">
        <authorList>
            <person name="Yuan L."/>
        </authorList>
    </citation>
    <scope>NUCLEOTIDE SEQUENCE [LARGE SCALE GENOMIC DNA]</scope>
    <source>
        <strain evidence="2 3">TRM43335</strain>
    </source>
</reference>
<protein>
    <submittedName>
        <fullName evidence="2">Phage tail protein</fullName>
    </submittedName>
</protein>
<evidence type="ECO:0000256" key="1">
    <source>
        <dbReference type="SAM" id="MobiDB-lite"/>
    </source>
</evidence>
<evidence type="ECO:0000313" key="3">
    <source>
        <dbReference type="Proteomes" id="UP000473014"/>
    </source>
</evidence>
<feature type="region of interest" description="Disordered" evidence="1">
    <location>
        <begin position="118"/>
        <end position="146"/>
    </location>
</feature>
<gene>
    <name evidence="2" type="ORF">F0L17_10230</name>
</gene>